<dbReference type="RefSeq" id="WP_009536104.1">
    <property type="nucleotide sequence ID" value="NZ_JH414504.1"/>
</dbReference>
<feature type="binding site" evidence="12">
    <location>
        <begin position="158"/>
        <end position="159"/>
    </location>
    <ligand>
        <name>S-adenosyl-L-methionine</name>
        <dbReference type="ChEBI" id="CHEBI:59789"/>
    </ligand>
</feature>
<keyword evidence="12" id="KW-1015">Disulfide bond</keyword>
<keyword evidence="3 12" id="KW-0963">Cytoplasm</keyword>
<dbReference type="GO" id="GO:0000049">
    <property type="term" value="F:tRNA binding"/>
    <property type="evidence" value="ECO:0007669"/>
    <property type="project" value="UniProtKB-UniRule"/>
</dbReference>
<evidence type="ECO:0000256" key="5">
    <source>
        <dbReference type="ARBA" id="ARBA00022603"/>
    </source>
</evidence>
<evidence type="ECO:0000313" key="15">
    <source>
        <dbReference type="Proteomes" id="UP000003527"/>
    </source>
</evidence>
<evidence type="ECO:0000256" key="12">
    <source>
        <dbReference type="HAMAP-Rule" id="MF_01849"/>
    </source>
</evidence>
<evidence type="ECO:0000256" key="9">
    <source>
        <dbReference type="ARBA" id="ARBA00022723"/>
    </source>
</evidence>
<feature type="domain" description="Radical SAM core" evidence="13">
    <location>
        <begin position="97"/>
        <end position="331"/>
    </location>
</feature>
<dbReference type="CDD" id="cd01335">
    <property type="entry name" value="Radical_SAM"/>
    <property type="match status" value="1"/>
</dbReference>
<dbReference type="PANTHER" id="PTHR30544">
    <property type="entry name" value="23S RRNA METHYLTRANSFERASE"/>
    <property type="match status" value="1"/>
</dbReference>
<reference evidence="14 15" key="1">
    <citation type="submission" date="2011-08" db="EMBL/GenBank/DDBJ databases">
        <title>The Genome Sequence of Oribacterium sp. ACB7.</title>
        <authorList>
            <consortium name="The Broad Institute Genome Sequencing Platform"/>
            <person name="Earl A."/>
            <person name="Ward D."/>
            <person name="Feldgarden M."/>
            <person name="Gevers D."/>
            <person name="Sizova M."/>
            <person name="Hazen A."/>
            <person name="Epstein S."/>
            <person name="Young S.K."/>
            <person name="Zeng Q."/>
            <person name="Gargeya S."/>
            <person name="Fitzgerald M."/>
            <person name="Haas B."/>
            <person name="Abouelleil A."/>
            <person name="Alvarado L."/>
            <person name="Arachchi H.M."/>
            <person name="Berlin A."/>
            <person name="Brown A."/>
            <person name="Chapman S.B."/>
            <person name="Chen Z."/>
            <person name="Dunbar C."/>
            <person name="Freedman E."/>
            <person name="Gearin G."/>
            <person name="Gellesch M."/>
            <person name="Goldberg J."/>
            <person name="Griggs A."/>
            <person name="Gujja S."/>
            <person name="Heiman D."/>
            <person name="Howarth C."/>
            <person name="Larson L."/>
            <person name="Lui A."/>
            <person name="MacDonald P.J.P."/>
            <person name="Montmayeur A."/>
            <person name="Murphy C."/>
            <person name="Neiman D."/>
            <person name="Pearson M."/>
            <person name="Priest M."/>
            <person name="Roberts A."/>
            <person name="Saif S."/>
            <person name="Shea T."/>
            <person name="Shenoy N."/>
            <person name="Sisk P."/>
            <person name="Stolte C."/>
            <person name="Sykes S."/>
            <person name="Wortman J."/>
            <person name="Nusbaum C."/>
            <person name="Birren B."/>
        </authorList>
    </citation>
    <scope>NUCLEOTIDE SEQUENCE [LARGE SCALE GENOMIC DNA]</scope>
    <source>
        <strain evidence="14 15">ACB7</strain>
    </source>
</reference>
<dbReference type="HOGENOM" id="CLU_029101_0_1_9"/>
<keyword evidence="6 12" id="KW-0808">Transferase</keyword>
<sequence length="350" mass="39904">MQSLRDLEEKEVEAWVLEHHFPRYRAEQIFRWVQEKDVTDFSEMENLPKDLRQALREEFSLALPELYRRYTSKLDETEKFLFTLADGHRIEAVFMAYHHGNTACISTQVGCRMGCAFCASTLSGLARNCSSGEMLGQIVAIEHLTGKKISNVVLMGSGEPLDNYMEVLRFIHLLSGKIGRNISQRNITLSTCGIVPRILELAEEKLGITLALSLHAATDEKRKKIMPIANRYALSDVMEAVRFYFKKTGRRISFEYALVFGVNDGEEDIRELSGLLKKKGEHFPAHVNLIPVNPIKERDFTAPDRKKINRFKEGLEKQGITCTIRREMGADISGACGQLRRDAEMEEKED</sequence>
<dbReference type="SFLD" id="SFLDF00275">
    <property type="entry name" value="adenosine_C2_methyltransferase"/>
    <property type="match status" value="1"/>
</dbReference>
<keyword evidence="11 12" id="KW-0411">Iron-sulfur</keyword>
<dbReference type="Gene3D" id="1.10.150.530">
    <property type="match status" value="1"/>
</dbReference>
<keyword evidence="10 12" id="KW-0408">Iron</keyword>
<keyword evidence="15" id="KW-1185">Reference proteome</keyword>
<dbReference type="SFLD" id="SFLDS00029">
    <property type="entry name" value="Radical_SAM"/>
    <property type="match status" value="1"/>
</dbReference>
<dbReference type="AlphaFoldDB" id="G9WTC8"/>
<comment type="catalytic activity">
    <reaction evidence="12">
        <text>adenosine(2503) in 23S rRNA + 2 reduced [2Fe-2S]-[ferredoxin] + 2 S-adenosyl-L-methionine = 2-methyladenosine(2503) in 23S rRNA + 5'-deoxyadenosine + L-methionine + 2 oxidized [2Fe-2S]-[ferredoxin] + S-adenosyl-L-homocysteine</text>
        <dbReference type="Rhea" id="RHEA:42916"/>
        <dbReference type="Rhea" id="RHEA-COMP:10000"/>
        <dbReference type="Rhea" id="RHEA-COMP:10001"/>
        <dbReference type="Rhea" id="RHEA-COMP:10152"/>
        <dbReference type="Rhea" id="RHEA-COMP:10282"/>
        <dbReference type="ChEBI" id="CHEBI:17319"/>
        <dbReference type="ChEBI" id="CHEBI:33737"/>
        <dbReference type="ChEBI" id="CHEBI:33738"/>
        <dbReference type="ChEBI" id="CHEBI:57844"/>
        <dbReference type="ChEBI" id="CHEBI:57856"/>
        <dbReference type="ChEBI" id="CHEBI:59789"/>
        <dbReference type="ChEBI" id="CHEBI:74411"/>
        <dbReference type="ChEBI" id="CHEBI:74497"/>
        <dbReference type="EC" id="2.1.1.192"/>
    </reaction>
</comment>
<dbReference type="SUPFAM" id="SSF102114">
    <property type="entry name" value="Radical SAM enzymes"/>
    <property type="match status" value="1"/>
</dbReference>
<dbReference type="Pfam" id="PF21016">
    <property type="entry name" value="RlmN_N"/>
    <property type="match status" value="1"/>
</dbReference>
<feature type="binding site" evidence="12">
    <location>
        <position position="115"/>
    </location>
    <ligand>
        <name>[4Fe-4S] cluster</name>
        <dbReference type="ChEBI" id="CHEBI:49883"/>
        <note>4Fe-4S-S-AdoMet</note>
    </ligand>
</feature>
<keyword evidence="9 12" id="KW-0479">Metal-binding</keyword>
<dbReference type="InterPro" id="IPR040072">
    <property type="entry name" value="Methyltransferase_A"/>
</dbReference>
<dbReference type="GO" id="GO:0002935">
    <property type="term" value="F:tRNA (adenine(37)-C2)-methyltransferase activity"/>
    <property type="evidence" value="ECO:0007669"/>
    <property type="project" value="UniProtKB-UniRule"/>
</dbReference>
<dbReference type="FunFam" id="3.20.20.70:FF:000014">
    <property type="entry name" value="Probable dual-specificity RNA methyltransferase RlmN"/>
    <property type="match status" value="1"/>
</dbReference>
<keyword evidence="2 12" id="KW-0004">4Fe-4S</keyword>
<feature type="binding site" evidence="12">
    <location>
        <position position="190"/>
    </location>
    <ligand>
        <name>S-adenosyl-L-methionine</name>
        <dbReference type="ChEBI" id="CHEBI:59789"/>
    </ligand>
</feature>
<dbReference type="GO" id="GO:0019843">
    <property type="term" value="F:rRNA binding"/>
    <property type="evidence" value="ECO:0007669"/>
    <property type="project" value="UniProtKB-UniRule"/>
</dbReference>
<evidence type="ECO:0000256" key="6">
    <source>
        <dbReference type="ARBA" id="ARBA00022679"/>
    </source>
</evidence>
<dbReference type="Gene3D" id="3.20.20.70">
    <property type="entry name" value="Aldolase class I"/>
    <property type="match status" value="1"/>
</dbReference>
<keyword evidence="7 12" id="KW-0949">S-adenosyl-L-methionine</keyword>
<dbReference type="GO" id="GO:0070475">
    <property type="term" value="P:rRNA base methylation"/>
    <property type="evidence" value="ECO:0007669"/>
    <property type="project" value="UniProtKB-UniRule"/>
</dbReference>
<dbReference type="InterPro" id="IPR013785">
    <property type="entry name" value="Aldolase_TIM"/>
</dbReference>
<keyword evidence="4 12" id="KW-0698">rRNA processing</keyword>
<comment type="caution">
    <text evidence="14">The sequence shown here is derived from an EMBL/GenBank/DDBJ whole genome shotgun (WGS) entry which is preliminary data.</text>
</comment>
<dbReference type="PANTHER" id="PTHR30544:SF5">
    <property type="entry name" value="RADICAL SAM CORE DOMAIN-CONTAINING PROTEIN"/>
    <property type="match status" value="1"/>
</dbReference>
<dbReference type="GO" id="GO:0046872">
    <property type="term" value="F:metal ion binding"/>
    <property type="evidence" value="ECO:0007669"/>
    <property type="project" value="UniProtKB-KW"/>
</dbReference>
<dbReference type="EC" id="2.1.1.192" evidence="12"/>
<dbReference type="SFLD" id="SFLDG01062">
    <property type="entry name" value="methyltransferase_(Class_A)"/>
    <property type="match status" value="1"/>
</dbReference>
<comment type="cofactor">
    <cofactor evidence="12">
        <name>[4Fe-4S] cluster</name>
        <dbReference type="ChEBI" id="CHEBI:49883"/>
    </cofactor>
    <text evidence="12">Binds 1 [4Fe-4S] cluster. The cluster is coordinated with 3 cysteines and an exchangeable S-adenosyl-L-methionine.</text>
</comment>
<accession>G9WTC8</accession>
<dbReference type="EMBL" id="AFZD01000012">
    <property type="protein sequence ID" value="EHL12960.1"/>
    <property type="molecule type" value="Genomic_DNA"/>
</dbReference>
<organism evidence="14 15">
    <name type="scientific">Oribacterium asaccharolyticum ACB7</name>
    <dbReference type="NCBI Taxonomy" id="796944"/>
    <lineage>
        <taxon>Bacteria</taxon>
        <taxon>Bacillati</taxon>
        <taxon>Bacillota</taxon>
        <taxon>Clostridia</taxon>
        <taxon>Lachnospirales</taxon>
        <taxon>Lachnospiraceae</taxon>
        <taxon>Oribacterium</taxon>
    </lineage>
</organism>
<feature type="active site" description="Proton acceptor" evidence="12">
    <location>
        <position position="91"/>
    </location>
</feature>
<dbReference type="GO" id="GO:0030488">
    <property type="term" value="P:tRNA methylation"/>
    <property type="evidence" value="ECO:0007669"/>
    <property type="project" value="UniProtKB-UniRule"/>
</dbReference>
<dbReference type="InterPro" id="IPR004383">
    <property type="entry name" value="rRNA_lsu_MTrfase_RlmN/Cfr"/>
</dbReference>
<evidence type="ECO:0000256" key="1">
    <source>
        <dbReference type="ARBA" id="ARBA00004496"/>
    </source>
</evidence>
<evidence type="ECO:0000256" key="11">
    <source>
        <dbReference type="ARBA" id="ARBA00023014"/>
    </source>
</evidence>
<evidence type="ECO:0000256" key="8">
    <source>
        <dbReference type="ARBA" id="ARBA00022694"/>
    </source>
</evidence>
<dbReference type="PIRSF" id="PIRSF006004">
    <property type="entry name" value="CHP00048"/>
    <property type="match status" value="1"/>
</dbReference>
<gene>
    <name evidence="12" type="primary">rlmN</name>
    <name evidence="14" type="ORF">HMPREF9624_00162</name>
</gene>
<comment type="caution">
    <text evidence="12">Lacks conserved residue(s) required for the propagation of feature annotation.</text>
</comment>
<name>G9WTC8_9FIRM</name>
<evidence type="ECO:0000259" key="13">
    <source>
        <dbReference type="PROSITE" id="PS51918"/>
    </source>
</evidence>
<feature type="binding site" evidence="12">
    <location>
        <position position="293"/>
    </location>
    <ligand>
        <name>S-adenosyl-L-methionine</name>
        <dbReference type="ChEBI" id="CHEBI:59789"/>
    </ligand>
</feature>
<dbReference type="HAMAP" id="MF_01849">
    <property type="entry name" value="RNA_methyltr_RlmN"/>
    <property type="match status" value="1"/>
</dbReference>
<keyword evidence="8 12" id="KW-0819">tRNA processing</keyword>
<comment type="catalytic activity">
    <reaction evidence="12">
        <text>adenosine(37) in tRNA + 2 reduced [2Fe-2S]-[ferredoxin] + 2 S-adenosyl-L-methionine = 2-methyladenosine(37) in tRNA + 5'-deoxyadenosine + L-methionine + 2 oxidized [2Fe-2S]-[ferredoxin] + S-adenosyl-L-homocysteine</text>
        <dbReference type="Rhea" id="RHEA:43332"/>
        <dbReference type="Rhea" id="RHEA-COMP:10000"/>
        <dbReference type="Rhea" id="RHEA-COMP:10001"/>
        <dbReference type="Rhea" id="RHEA-COMP:10162"/>
        <dbReference type="Rhea" id="RHEA-COMP:10485"/>
        <dbReference type="ChEBI" id="CHEBI:17319"/>
        <dbReference type="ChEBI" id="CHEBI:33737"/>
        <dbReference type="ChEBI" id="CHEBI:33738"/>
        <dbReference type="ChEBI" id="CHEBI:57844"/>
        <dbReference type="ChEBI" id="CHEBI:57856"/>
        <dbReference type="ChEBI" id="CHEBI:59789"/>
        <dbReference type="ChEBI" id="CHEBI:74411"/>
        <dbReference type="ChEBI" id="CHEBI:74497"/>
        <dbReference type="EC" id="2.1.1.192"/>
    </reaction>
</comment>
<dbReference type="InterPro" id="IPR048641">
    <property type="entry name" value="RlmN_N"/>
</dbReference>
<dbReference type="InterPro" id="IPR058240">
    <property type="entry name" value="rSAM_sf"/>
</dbReference>
<feature type="active site" description="S-methylcysteine intermediate" evidence="12">
    <location>
        <position position="336"/>
    </location>
</feature>
<comment type="miscellaneous">
    <text evidence="12">Reaction proceeds by a ping-pong mechanism involving intermediate methylation of a conserved cysteine residue.</text>
</comment>
<comment type="similarity">
    <text evidence="12">Belongs to the radical SAM superfamily. RlmN family.</text>
</comment>
<evidence type="ECO:0000313" key="14">
    <source>
        <dbReference type="EMBL" id="EHL12960.1"/>
    </source>
</evidence>
<evidence type="ECO:0000256" key="4">
    <source>
        <dbReference type="ARBA" id="ARBA00022552"/>
    </source>
</evidence>
<dbReference type="InterPro" id="IPR027492">
    <property type="entry name" value="RNA_MTrfase_RlmN"/>
</dbReference>
<evidence type="ECO:0000256" key="2">
    <source>
        <dbReference type="ARBA" id="ARBA00022485"/>
    </source>
</evidence>
<feature type="binding site" evidence="12">
    <location>
        <begin position="213"/>
        <end position="215"/>
    </location>
    <ligand>
        <name>S-adenosyl-L-methionine</name>
        <dbReference type="ChEBI" id="CHEBI:59789"/>
    </ligand>
</feature>
<evidence type="ECO:0000256" key="10">
    <source>
        <dbReference type="ARBA" id="ARBA00023004"/>
    </source>
</evidence>
<proteinExistence type="inferred from homology"/>
<feature type="binding site" evidence="12">
    <location>
        <position position="118"/>
    </location>
    <ligand>
        <name>[4Fe-4S] cluster</name>
        <dbReference type="ChEBI" id="CHEBI:49883"/>
        <note>4Fe-4S-S-AdoMet</note>
    </ligand>
</feature>
<keyword evidence="5 12" id="KW-0489">Methyltransferase</keyword>
<comment type="subcellular location">
    <subcellularLocation>
        <location evidence="1 12">Cytoplasm</location>
    </subcellularLocation>
</comment>
<dbReference type="GO" id="GO:0051539">
    <property type="term" value="F:4 iron, 4 sulfur cluster binding"/>
    <property type="evidence" value="ECO:0007669"/>
    <property type="project" value="UniProtKB-UniRule"/>
</dbReference>
<feature type="binding site" evidence="12">
    <location>
        <position position="111"/>
    </location>
    <ligand>
        <name>[4Fe-4S] cluster</name>
        <dbReference type="ChEBI" id="CHEBI:49883"/>
        <note>4Fe-4S-S-AdoMet</note>
    </ligand>
</feature>
<dbReference type="Pfam" id="PF04055">
    <property type="entry name" value="Radical_SAM"/>
    <property type="match status" value="1"/>
</dbReference>
<dbReference type="InterPro" id="IPR007197">
    <property type="entry name" value="rSAM"/>
</dbReference>
<protein>
    <recommendedName>
        <fullName evidence="12">Probable dual-specificity RNA methyltransferase RlmN</fullName>
        <ecNumber evidence="12">2.1.1.192</ecNumber>
    </recommendedName>
    <alternativeName>
        <fullName evidence="12">23S rRNA (adenine(2503)-C(2))-methyltransferase</fullName>
    </alternativeName>
    <alternativeName>
        <fullName evidence="12">23S rRNA m2A2503 methyltransferase</fullName>
    </alternativeName>
    <alternativeName>
        <fullName evidence="12">Ribosomal RNA large subunit methyltransferase N</fullName>
    </alternativeName>
    <alternativeName>
        <fullName evidence="12">tRNA (adenine(37)-C(2))-methyltransferase</fullName>
    </alternativeName>
    <alternativeName>
        <fullName evidence="12">tRNA m2A37 methyltransferase</fullName>
    </alternativeName>
</protein>
<evidence type="ECO:0000256" key="3">
    <source>
        <dbReference type="ARBA" id="ARBA00022490"/>
    </source>
</evidence>
<dbReference type="PATRIC" id="fig|796944.3.peg.872"/>
<evidence type="ECO:0000256" key="7">
    <source>
        <dbReference type="ARBA" id="ARBA00022691"/>
    </source>
</evidence>
<dbReference type="NCBIfam" id="TIGR00048">
    <property type="entry name" value="rRNA_mod_RlmN"/>
    <property type="match status" value="1"/>
</dbReference>
<dbReference type="PROSITE" id="PS51918">
    <property type="entry name" value="RADICAL_SAM"/>
    <property type="match status" value="1"/>
</dbReference>
<dbReference type="GO" id="GO:0070040">
    <property type="term" value="F:rRNA (adenine(2503)-C2-)-methyltransferase activity"/>
    <property type="evidence" value="ECO:0007669"/>
    <property type="project" value="UniProtKB-UniRule"/>
</dbReference>
<dbReference type="Proteomes" id="UP000003527">
    <property type="component" value="Unassembled WGS sequence"/>
</dbReference>
<comment type="function">
    <text evidence="12">Specifically methylates position 2 of adenine 2503 in 23S rRNA and position 2 of adenine 37 in tRNAs.</text>
</comment>
<dbReference type="GO" id="GO:0005737">
    <property type="term" value="C:cytoplasm"/>
    <property type="evidence" value="ECO:0007669"/>
    <property type="project" value="UniProtKB-SubCell"/>
</dbReference>